<gene>
    <name evidence="10" type="ORF">M0811_14060</name>
</gene>
<keyword evidence="7" id="KW-0482">Metalloprotease</keyword>
<dbReference type="InterPro" id="IPR011650">
    <property type="entry name" value="Peptidase_M20_dimer"/>
</dbReference>
<keyword evidence="3" id="KW-0645">Protease</keyword>
<dbReference type="FunFam" id="3.40.630.10:FF:000018">
    <property type="entry name" value="Aminoacyl-histidine dipeptidase PepD"/>
    <property type="match status" value="1"/>
</dbReference>
<evidence type="ECO:0000256" key="7">
    <source>
        <dbReference type="ARBA" id="ARBA00023049"/>
    </source>
</evidence>
<accession>A0A9Q0M044</accession>
<dbReference type="OMA" id="KGGYPGW"/>
<dbReference type="OrthoDB" id="191370at2759"/>
<comment type="caution">
    <text evidence="10">The sequence shown here is derived from an EMBL/GenBank/DDBJ whole genome shotgun (WGS) entry which is preliminary data.</text>
</comment>
<keyword evidence="5" id="KW-0378">Hydrolase</keyword>
<evidence type="ECO:0000259" key="9">
    <source>
        <dbReference type="Pfam" id="PF07687"/>
    </source>
</evidence>
<evidence type="ECO:0000256" key="1">
    <source>
        <dbReference type="ARBA" id="ARBA00001941"/>
    </source>
</evidence>
<dbReference type="InterPro" id="IPR001160">
    <property type="entry name" value="Peptidase_M20C"/>
</dbReference>
<dbReference type="AlphaFoldDB" id="A0A9Q0M044"/>
<evidence type="ECO:0000256" key="5">
    <source>
        <dbReference type="ARBA" id="ARBA00022801"/>
    </source>
</evidence>
<organism evidence="10 11">
    <name type="scientific">Anaeramoeba ignava</name>
    <name type="common">Anaerobic marine amoeba</name>
    <dbReference type="NCBI Taxonomy" id="1746090"/>
    <lineage>
        <taxon>Eukaryota</taxon>
        <taxon>Metamonada</taxon>
        <taxon>Anaeramoebidae</taxon>
        <taxon>Anaeramoeba</taxon>
    </lineage>
</organism>
<dbReference type="SUPFAM" id="SSF53187">
    <property type="entry name" value="Zn-dependent exopeptidases"/>
    <property type="match status" value="1"/>
</dbReference>
<comment type="cofactor">
    <cofactor evidence="1">
        <name>Co(2+)</name>
        <dbReference type="ChEBI" id="CHEBI:48828"/>
    </cofactor>
</comment>
<sequence>MLAPKDLFKYEKSMKTYEELAKTAKTDLQKNMWKWFVALTEIPRGSGNTKGVADWLVETGKKIGCEVQKDKTGNVLLRKAGTKGLEELDGIVLQSHMDMVCTKEADFDFDFLKQPIDVLIEGEWVTANKTTLGADDGSGLAVSLALLEMDFPHPPLEALVTTDEEIGLIGACDLVDGELLKKNSKYLVNIDSEDWGEIAMSCAGGAMRLVNLPMIKAKIPEGYVEIEMKIKKLYGGHTGIDIQLGRGNAIKWAMRMLLDNKVTKTGTPIRLISFEGGNAHNAIPSHANVTFCTPKEKADEMIAAMKHLGDVLKGKHDFIEKSPEIELVKKELTATEALTDVNTLSILHAIEAIHHGVFKWSNDVDNLVETSQSLSVAKMVDNEMVIEVFIRTNSTDEMMEACHKMLEGIATIHGGKVVRKGTDFSGWPAEPNSHLLTTAKNVYHEMFKKDAKLAYFHAGLECGIIINKFPENQMQAISIGPTVKNPHTTSEMMIIQTANDLCDFTQEIIVHLSKK</sequence>
<dbReference type="EMBL" id="JAPDFW010000010">
    <property type="protein sequence ID" value="KAJ5080465.1"/>
    <property type="molecule type" value="Genomic_DNA"/>
</dbReference>
<dbReference type="Proteomes" id="UP001149090">
    <property type="component" value="Unassembled WGS sequence"/>
</dbReference>
<evidence type="ECO:0000256" key="6">
    <source>
        <dbReference type="ARBA" id="ARBA00022833"/>
    </source>
</evidence>
<feature type="domain" description="Peptidase M20 dimerisation" evidence="9">
    <location>
        <begin position="231"/>
        <end position="312"/>
    </location>
</feature>
<evidence type="ECO:0000256" key="3">
    <source>
        <dbReference type="ARBA" id="ARBA00022670"/>
    </source>
</evidence>
<name>A0A9Q0M044_ANAIG</name>
<evidence type="ECO:0000313" key="11">
    <source>
        <dbReference type="Proteomes" id="UP001149090"/>
    </source>
</evidence>
<comment type="cofactor">
    <cofactor evidence="2">
        <name>Zn(2+)</name>
        <dbReference type="ChEBI" id="CHEBI:29105"/>
    </cofactor>
</comment>
<evidence type="ECO:0000256" key="8">
    <source>
        <dbReference type="ARBA" id="ARBA00023285"/>
    </source>
</evidence>
<proteinExistence type="predicted"/>
<keyword evidence="4" id="KW-0479">Metal-binding</keyword>
<dbReference type="GO" id="GO:0070573">
    <property type="term" value="F:metallodipeptidase activity"/>
    <property type="evidence" value="ECO:0007669"/>
    <property type="project" value="TreeGrafter"/>
</dbReference>
<dbReference type="FunFam" id="3.40.630.10:FF:000015">
    <property type="entry name" value="Aminoacyl-histidine dipeptidase PepD"/>
    <property type="match status" value="1"/>
</dbReference>
<dbReference type="GO" id="GO:0005829">
    <property type="term" value="C:cytosol"/>
    <property type="evidence" value="ECO:0007669"/>
    <property type="project" value="TreeGrafter"/>
</dbReference>
<dbReference type="GO" id="GO:0046872">
    <property type="term" value="F:metal ion binding"/>
    <property type="evidence" value="ECO:0007669"/>
    <property type="project" value="UniProtKB-KW"/>
</dbReference>
<dbReference type="Gene3D" id="3.40.630.10">
    <property type="entry name" value="Zn peptidases"/>
    <property type="match status" value="2"/>
</dbReference>
<dbReference type="Pfam" id="PF07687">
    <property type="entry name" value="M20_dimer"/>
    <property type="match status" value="1"/>
</dbReference>
<evidence type="ECO:0000313" key="10">
    <source>
        <dbReference type="EMBL" id="KAJ5080465.1"/>
    </source>
</evidence>
<dbReference type="NCBIfam" id="TIGR01893">
    <property type="entry name" value="aa-his-dipept"/>
    <property type="match status" value="1"/>
</dbReference>
<dbReference type="PANTHER" id="PTHR43501">
    <property type="entry name" value="CYTOSOL NON-SPECIFIC DIPEPTIDASE"/>
    <property type="match status" value="1"/>
</dbReference>
<keyword evidence="6" id="KW-0862">Zinc</keyword>
<dbReference type="PRINTS" id="PR00934">
    <property type="entry name" value="XHISDIPTASE"/>
</dbReference>
<dbReference type="PIRSF" id="PIRSF016599">
    <property type="entry name" value="Xaa-His_dipept"/>
    <property type="match status" value="1"/>
</dbReference>
<dbReference type="GO" id="GO:0006508">
    <property type="term" value="P:proteolysis"/>
    <property type="evidence" value="ECO:0007669"/>
    <property type="project" value="UniProtKB-KW"/>
</dbReference>
<dbReference type="PANTHER" id="PTHR43501:SF1">
    <property type="entry name" value="CYTOSOL NON-SPECIFIC DIPEPTIDASE"/>
    <property type="match status" value="1"/>
</dbReference>
<reference evidence="10" key="1">
    <citation type="submission" date="2022-10" db="EMBL/GenBank/DDBJ databases">
        <title>Novel sulphate-reducing endosymbionts in the free-living metamonad Anaeramoeba.</title>
        <authorList>
            <person name="Jerlstrom-Hultqvist J."/>
            <person name="Cepicka I."/>
            <person name="Gallot-Lavallee L."/>
            <person name="Salas-Leiva D."/>
            <person name="Curtis B.A."/>
            <person name="Zahonova K."/>
            <person name="Pipaliya S."/>
            <person name="Dacks J."/>
            <person name="Roger A.J."/>
        </authorList>
    </citation>
    <scope>NUCLEOTIDE SEQUENCE</scope>
    <source>
        <strain evidence="10">BMAN</strain>
    </source>
</reference>
<evidence type="ECO:0000256" key="2">
    <source>
        <dbReference type="ARBA" id="ARBA00001947"/>
    </source>
</evidence>
<protein>
    <submittedName>
        <fullName evidence="10">Cytosol non-specific dipeptidase</fullName>
    </submittedName>
</protein>
<keyword evidence="11" id="KW-1185">Reference proteome</keyword>
<keyword evidence="8" id="KW-0170">Cobalt</keyword>
<evidence type="ECO:0000256" key="4">
    <source>
        <dbReference type="ARBA" id="ARBA00022723"/>
    </source>
</evidence>